<evidence type="ECO:0000313" key="3">
    <source>
        <dbReference type="Proteomes" id="UP000242372"/>
    </source>
</evidence>
<dbReference type="GeneID" id="55607799"/>
<reference evidence="2 3" key="1">
    <citation type="submission" date="2018-02" db="EMBL/GenBank/DDBJ databases">
        <title>Complete Genome Sequences of Erwinia amylovora Phages vB_EamP-S2 and vB_EamM-Bue1.</title>
        <authorList>
            <person name="Knecht L.E."/>
        </authorList>
    </citation>
    <scope>NUCLEOTIDE SEQUENCE [LARGE SCALE GENOMIC DNA]</scope>
</reference>
<keyword evidence="1" id="KW-0472">Membrane</keyword>
<evidence type="ECO:0000313" key="2">
    <source>
        <dbReference type="EMBL" id="AVO22850.1"/>
    </source>
</evidence>
<keyword evidence="3" id="KW-1185">Reference proteome</keyword>
<proteinExistence type="predicted"/>
<organism evidence="2 3">
    <name type="scientific">Erwinia phage vB_EamM-Bue1</name>
    <dbReference type="NCBI Taxonomy" id="2099338"/>
    <lineage>
        <taxon>Viruses</taxon>
        <taxon>Duplodnaviria</taxon>
        <taxon>Heunggongvirae</taxon>
        <taxon>Uroviricota</taxon>
        <taxon>Caudoviricetes</taxon>
        <taxon>Pantevenvirales</taxon>
        <taxon>Ackermannviridae</taxon>
        <taxon>Nezavisimistyvirus</taxon>
        <taxon>Nezavisimistyvirus bue1</taxon>
    </lineage>
</organism>
<dbReference type="RefSeq" id="YP_009837606.1">
    <property type="nucleotide sequence ID" value="NC_048702.1"/>
</dbReference>
<keyword evidence="1" id="KW-0812">Transmembrane</keyword>
<sequence>MSVQTERRFKDVVLGILCGVCGTLAYDNLVNMIADTGMTKFRFVLFVLFAGVSIWCFLKGTRRI</sequence>
<dbReference type="Proteomes" id="UP000242372">
    <property type="component" value="Segment"/>
</dbReference>
<feature type="transmembrane region" description="Helical" evidence="1">
    <location>
        <begin position="41"/>
        <end position="58"/>
    </location>
</feature>
<evidence type="ECO:0000256" key="1">
    <source>
        <dbReference type="SAM" id="Phobius"/>
    </source>
</evidence>
<accession>A0A2P1JU24</accession>
<protein>
    <submittedName>
        <fullName evidence="2">Uncharacterized protein</fullName>
    </submittedName>
</protein>
<keyword evidence="1" id="KW-1133">Transmembrane helix</keyword>
<feature type="transmembrane region" description="Helical" evidence="1">
    <location>
        <begin position="12"/>
        <end position="29"/>
    </location>
</feature>
<dbReference type="EMBL" id="MG973030">
    <property type="protein sequence ID" value="AVO22850.1"/>
    <property type="molecule type" value="Genomic_DNA"/>
</dbReference>
<dbReference type="KEGG" id="vg:55607799"/>
<name>A0A2P1JU24_9CAUD</name>